<evidence type="ECO:0000313" key="2">
    <source>
        <dbReference type="Proteomes" id="UP000326759"/>
    </source>
</evidence>
<organism evidence="1 2">
    <name type="scientific">Armadillidium nasatum</name>
    <dbReference type="NCBI Taxonomy" id="96803"/>
    <lineage>
        <taxon>Eukaryota</taxon>
        <taxon>Metazoa</taxon>
        <taxon>Ecdysozoa</taxon>
        <taxon>Arthropoda</taxon>
        <taxon>Crustacea</taxon>
        <taxon>Multicrustacea</taxon>
        <taxon>Malacostraca</taxon>
        <taxon>Eumalacostraca</taxon>
        <taxon>Peracarida</taxon>
        <taxon>Isopoda</taxon>
        <taxon>Oniscidea</taxon>
        <taxon>Crinocheta</taxon>
        <taxon>Armadillidiidae</taxon>
        <taxon>Armadillidium</taxon>
    </lineage>
</organism>
<reference evidence="1 2" key="1">
    <citation type="journal article" date="2019" name="PLoS Biol.">
        <title>Sex chromosomes control vertical transmission of feminizing Wolbachia symbionts in an isopod.</title>
        <authorList>
            <person name="Becking T."/>
            <person name="Chebbi M.A."/>
            <person name="Giraud I."/>
            <person name="Moumen B."/>
            <person name="Laverre T."/>
            <person name="Caubet Y."/>
            <person name="Peccoud J."/>
            <person name="Gilbert C."/>
            <person name="Cordaux R."/>
        </authorList>
    </citation>
    <scope>NUCLEOTIDE SEQUENCE [LARGE SCALE GENOMIC DNA]</scope>
    <source>
        <strain evidence="1">ANa2</strain>
        <tissue evidence="1">Whole body excluding digestive tract and cuticle</tissue>
    </source>
</reference>
<keyword evidence="2" id="KW-1185">Reference proteome</keyword>
<protein>
    <submittedName>
        <fullName evidence="1">Uncharacterized protein</fullName>
    </submittedName>
</protein>
<gene>
    <name evidence="1" type="ORF">Anas_04568</name>
</gene>
<feature type="non-terminal residue" evidence="1">
    <location>
        <position position="1"/>
    </location>
</feature>
<comment type="caution">
    <text evidence="1">The sequence shown here is derived from an EMBL/GenBank/DDBJ whole genome shotgun (WGS) entry which is preliminary data.</text>
</comment>
<evidence type="ECO:0000313" key="1">
    <source>
        <dbReference type="EMBL" id="KAB7496306.1"/>
    </source>
</evidence>
<dbReference type="AlphaFoldDB" id="A0A5N5SQE9"/>
<sequence>VKSYKICSNQHEYESNHNGDQTKEIDGYVKDTHGKDEFLWNRNLVGNEKLHPNIRSFAQRIETNSKAPGDHWKLIKQTAGLMSLSSKNSNLESDSIVVSFAGK</sequence>
<name>A0A5N5SQE9_9CRUS</name>
<dbReference type="OrthoDB" id="10489421at2759"/>
<feature type="non-terminal residue" evidence="1">
    <location>
        <position position="103"/>
    </location>
</feature>
<accession>A0A5N5SQE9</accession>
<proteinExistence type="predicted"/>
<dbReference type="Proteomes" id="UP000326759">
    <property type="component" value="Unassembled WGS sequence"/>
</dbReference>
<dbReference type="EMBL" id="SEYY01021516">
    <property type="protein sequence ID" value="KAB7496306.1"/>
    <property type="molecule type" value="Genomic_DNA"/>
</dbReference>